<keyword evidence="1 4" id="KW-0328">Glycosyltransferase</keyword>
<evidence type="ECO:0000256" key="2">
    <source>
        <dbReference type="ARBA" id="ARBA00022679"/>
    </source>
</evidence>
<organism evidence="4 5">
    <name type="scientific">Psychromonas arctica</name>
    <dbReference type="NCBI Taxonomy" id="168275"/>
    <lineage>
        <taxon>Bacteria</taxon>
        <taxon>Pseudomonadati</taxon>
        <taxon>Pseudomonadota</taxon>
        <taxon>Gammaproteobacteria</taxon>
        <taxon>Alteromonadales</taxon>
        <taxon>Psychromonadaceae</taxon>
        <taxon>Psychromonas</taxon>
    </lineage>
</organism>
<dbReference type="RefSeq" id="WP_341628812.1">
    <property type="nucleotide sequence ID" value="NZ_JBAKBA010000040.1"/>
</dbReference>
<dbReference type="InterPro" id="IPR000836">
    <property type="entry name" value="PRTase_dom"/>
</dbReference>
<dbReference type="Gene3D" id="3.40.50.2020">
    <property type="match status" value="1"/>
</dbReference>
<dbReference type="GO" id="GO:0016757">
    <property type="term" value="F:glycosyltransferase activity"/>
    <property type="evidence" value="ECO:0007669"/>
    <property type="project" value="UniProtKB-KW"/>
</dbReference>
<keyword evidence="5" id="KW-1185">Reference proteome</keyword>
<name>A0ABU9HFK6_9GAMM</name>
<reference evidence="4 5" key="1">
    <citation type="submission" date="2024-02" db="EMBL/GenBank/DDBJ databases">
        <title>Bacteria isolated from the canopy kelp, Nereocystis luetkeana.</title>
        <authorList>
            <person name="Pfister C.A."/>
            <person name="Younker I.T."/>
            <person name="Light S.H."/>
        </authorList>
    </citation>
    <scope>NUCLEOTIDE SEQUENCE [LARGE SCALE GENOMIC DNA]</scope>
    <source>
        <strain evidence="4 5">TI.2.07</strain>
    </source>
</reference>
<dbReference type="Pfam" id="PF00156">
    <property type="entry name" value="Pribosyltran"/>
    <property type="match status" value="1"/>
</dbReference>
<comment type="caution">
    <text evidence="4">The sequence shown here is derived from an EMBL/GenBank/DDBJ whole genome shotgun (WGS) entry which is preliminary data.</text>
</comment>
<keyword evidence="2" id="KW-0808">Transferase</keyword>
<dbReference type="SUPFAM" id="SSF53271">
    <property type="entry name" value="PRTase-like"/>
    <property type="match status" value="1"/>
</dbReference>
<dbReference type="PANTHER" id="PTHR43363:SF1">
    <property type="entry name" value="HYPOXANTHINE-GUANINE PHOSPHORIBOSYLTRANSFERASE"/>
    <property type="match status" value="1"/>
</dbReference>
<sequence length="192" mass="22053">MADKQYLTAQNLLEDSYALARNILDSDFKPTFIVAVWRGGAPIGIAVQEFLAVHGIQSDHIAIRTSSYAAAIDQQQKEVKVHGLNYLVKNLQHHDKLLLVDDVYDTGRSIEAIIKELHRKTRLNMPEDVRIAVPYYKPTRNQTERIPDYYLHETDAWLKYPHSLEGLSAEDIAIKRPRLYEIIKNFLPAKSE</sequence>
<dbReference type="CDD" id="cd06223">
    <property type="entry name" value="PRTases_typeI"/>
    <property type="match status" value="1"/>
</dbReference>
<evidence type="ECO:0000256" key="1">
    <source>
        <dbReference type="ARBA" id="ARBA00022676"/>
    </source>
</evidence>
<dbReference type="EMBL" id="JBAKBA010000040">
    <property type="protein sequence ID" value="MEL0660351.1"/>
    <property type="molecule type" value="Genomic_DNA"/>
</dbReference>
<dbReference type="Proteomes" id="UP001366060">
    <property type="component" value="Unassembled WGS sequence"/>
</dbReference>
<dbReference type="InterPro" id="IPR029057">
    <property type="entry name" value="PRTase-like"/>
</dbReference>
<feature type="domain" description="Phosphoribosyltransferase" evidence="3">
    <location>
        <begin position="4"/>
        <end position="152"/>
    </location>
</feature>
<protein>
    <submittedName>
        <fullName evidence="4">Phosphoribosyltransferase family protein</fullName>
    </submittedName>
</protein>
<gene>
    <name evidence="4" type="ORF">V6255_14525</name>
</gene>
<dbReference type="PANTHER" id="PTHR43363">
    <property type="entry name" value="HYPOXANTHINE PHOSPHORIBOSYLTRANSFERASE"/>
    <property type="match status" value="1"/>
</dbReference>
<evidence type="ECO:0000259" key="3">
    <source>
        <dbReference type="Pfam" id="PF00156"/>
    </source>
</evidence>
<evidence type="ECO:0000313" key="5">
    <source>
        <dbReference type="Proteomes" id="UP001366060"/>
    </source>
</evidence>
<proteinExistence type="predicted"/>
<evidence type="ECO:0000313" key="4">
    <source>
        <dbReference type="EMBL" id="MEL0660351.1"/>
    </source>
</evidence>
<accession>A0ABU9HFK6</accession>